<keyword evidence="2" id="KW-1185">Reference proteome</keyword>
<evidence type="ECO:0000313" key="2">
    <source>
        <dbReference type="Proteomes" id="UP000039046"/>
    </source>
</evidence>
<accession>A0A0A1SY00</accession>
<name>A0A0A1SY00_9HYPO</name>
<dbReference type="HOGENOM" id="CLU_072623_1_0_1"/>
<dbReference type="InterPro" id="IPR032633">
    <property type="entry name" value="ThiJ-like"/>
</dbReference>
<protein>
    <submittedName>
        <fullName evidence="1">Putative ThiJ/PfpI family protein</fullName>
    </submittedName>
</protein>
<dbReference type="PANTHER" id="PTHR43068:SF1">
    <property type="entry name" value="SLR1854 PROTEIN"/>
    <property type="match status" value="1"/>
</dbReference>
<dbReference type="Pfam" id="PF17124">
    <property type="entry name" value="ThiJ_like"/>
    <property type="match status" value="1"/>
</dbReference>
<proteinExistence type="predicted"/>
<organism evidence="1 2">
    <name type="scientific">[Torrubiella] hemipterigena</name>
    <dbReference type="NCBI Taxonomy" id="1531966"/>
    <lineage>
        <taxon>Eukaryota</taxon>
        <taxon>Fungi</taxon>
        <taxon>Dikarya</taxon>
        <taxon>Ascomycota</taxon>
        <taxon>Pezizomycotina</taxon>
        <taxon>Sordariomycetes</taxon>
        <taxon>Hypocreomycetidae</taxon>
        <taxon>Hypocreales</taxon>
        <taxon>Clavicipitaceae</taxon>
        <taxon>Clavicipitaceae incertae sedis</taxon>
        <taxon>'Torrubiella' clade</taxon>
    </lineage>
</organism>
<dbReference type="STRING" id="1531966.A0A0A1SY00"/>
<dbReference type="AlphaFoldDB" id="A0A0A1SY00"/>
<reference evidence="1 2" key="1">
    <citation type="journal article" date="2015" name="Genome Announc.">
        <title>Draft Genome Sequence and Gene Annotation of the Entomopathogenic Fungus Verticillium hemipterigenum.</title>
        <authorList>
            <person name="Horn F."/>
            <person name="Habel A."/>
            <person name="Scharf D.H."/>
            <person name="Dworschak J."/>
            <person name="Brakhage A.A."/>
            <person name="Guthke R."/>
            <person name="Hertweck C."/>
            <person name="Linde J."/>
        </authorList>
    </citation>
    <scope>NUCLEOTIDE SEQUENCE [LARGE SCALE GENOMIC DNA]</scope>
</reference>
<dbReference type="EMBL" id="CDHN01000002">
    <property type="protein sequence ID" value="CEJ89621.1"/>
    <property type="molecule type" value="Genomic_DNA"/>
</dbReference>
<dbReference type="Gene3D" id="3.40.50.880">
    <property type="match status" value="1"/>
</dbReference>
<gene>
    <name evidence="1" type="ORF">VHEMI05456</name>
</gene>
<dbReference type="InterPro" id="IPR029062">
    <property type="entry name" value="Class_I_gatase-like"/>
</dbReference>
<dbReference type="Proteomes" id="UP000039046">
    <property type="component" value="Unassembled WGS sequence"/>
</dbReference>
<dbReference type="PANTHER" id="PTHR43068">
    <property type="entry name" value="SLR1854 PROTEIN"/>
    <property type="match status" value="1"/>
</dbReference>
<evidence type="ECO:0000313" key="1">
    <source>
        <dbReference type="EMBL" id="CEJ89621.1"/>
    </source>
</evidence>
<sequence length="253" mass="27625">MVAKVIFLMSDYGHDPTETAVPFTHFKEAGFEITFATEKGESPKCDSRMLEGITQVLLGATKSVVSQYNDMIASPEWASPLSWMTPTLDLSAYDLVFLPGGHDKGVTQVIDSARVHELIAAYFPLTTRASENKKAIGAVCHGVMVLSETCRADGKSVLNGAITTALPTRFEQLAFWGTRAFLGDYYKTYGACSENVEEAVTKKLAQPSDFKNSLKPAPFVVEDPTFNYISARFPGDVQLMSEKLVALTKSLTS</sequence>
<dbReference type="SUPFAM" id="SSF52317">
    <property type="entry name" value="Class I glutamine amidotransferase-like"/>
    <property type="match status" value="1"/>
</dbReference>
<dbReference type="OrthoDB" id="543156at2759"/>